<proteinExistence type="predicted"/>
<keyword evidence="2" id="KW-1185">Reference proteome</keyword>
<reference evidence="1 2" key="1">
    <citation type="submission" date="2022-04" db="EMBL/GenBank/DDBJ databases">
        <title>Positive selection, recombination, and allopatry shape intraspecific diversity of widespread and dominant cyanobacteria.</title>
        <authorList>
            <person name="Wei J."/>
            <person name="Shu W."/>
            <person name="Hu C."/>
        </authorList>
    </citation>
    <scope>NUCLEOTIDE SEQUENCE [LARGE SCALE GENOMIC DNA]</scope>
    <source>
        <strain evidence="1 2">AS-A4</strain>
    </source>
</reference>
<sequence>MEVLNVELDKEILYWCLQVRKGHRWIAVFIAPLNELEQYSESLKTTAAKRFLNMHGMPKKKQRVLFMDAVKNSGVLRSTLN</sequence>
<comment type="caution">
    <text evidence="1">The sequence shown here is derived from an EMBL/GenBank/DDBJ whole genome shotgun (WGS) entry which is preliminary data.</text>
</comment>
<gene>
    <name evidence="1" type="ORF">NDI38_05100</name>
</gene>
<dbReference type="EMBL" id="JAMPLM010000002">
    <property type="protein sequence ID" value="MEP1057806.1"/>
    <property type="molecule type" value="Genomic_DNA"/>
</dbReference>
<protein>
    <recommendedName>
        <fullName evidence="3">DDE domain-containing protein</fullName>
    </recommendedName>
</protein>
<evidence type="ECO:0008006" key="3">
    <source>
        <dbReference type="Google" id="ProtNLM"/>
    </source>
</evidence>
<name>A0ABV0KEY8_9CYAN</name>
<organism evidence="1 2">
    <name type="scientific">Stenomitos frigidus AS-A4</name>
    <dbReference type="NCBI Taxonomy" id="2933935"/>
    <lineage>
        <taxon>Bacteria</taxon>
        <taxon>Bacillati</taxon>
        <taxon>Cyanobacteriota</taxon>
        <taxon>Cyanophyceae</taxon>
        <taxon>Leptolyngbyales</taxon>
        <taxon>Leptolyngbyaceae</taxon>
        <taxon>Stenomitos</taxon>
    </lineage>
</organism>
<evidence type="ECO:0000313" key="1">
    <source>
        <dbReference type="EMBL" id="MEP1057806.1"/>
    </source>
</evidence>
<evidence type="ECO:0000313" key="2">
    <source>
        <dbReference type="Proteomes" id="UP001476950"/>
    </source>
</evidence>
<accession>A0ABV0KEY8</accession>
<dbReference type="Proteomes" id="UP001476950">
    <property type="component" value="Unassembled WGS sequence"/>
</dbReference>